<feature type="transmembrane region" description="Helical" evidence="6">
    <location>
        <begin position="405"/>
        <end position="426"/>
    </location>
</feature>
<dbReference type="GO" id="GO:0005886">
    <property type="term" value="C:plasma membrane"/>
    <property type="evidence" value="ECO:0007669"/>
    <property type="project" value="UniProtKB-SubCell"/>
</dbReference>
<feature type="transmembrane region" description="Helical" evidence="6">
    <location>
        <begin position="239"/>
        <end position="262"/>
    </location>
</feature>
<feature type="transmembrane region" description="Helical" evidence="6">
    <location>
        <begin position="290"/>
        <end position="315"/>
    </location>
</feature>
<proteinExistence type="predicted"/>
<evidence type="ECO:0000256" key="6">
    <source>
        <dbReference type="SAM" id="Phobius"/>
    </source>
</evidence>
<evidence type="ECO:0000313" key="7">
    <source>
        <dbReference type="EMBL" id="PRW63496.1"/>
    </source>
</evidence>
<accession>A0A2T0GWK6</accession>
<organism evidence="7 8">
    <name type="scientific">Actinopolyspora mortivallis</name>
    <dbReference type="NCBI Taxonomy" id="33906"/>
    <lineage>
        <taxon>Bacteria</taxon>
        <taxon>Bacillati</taxon>
        <taxon>Actinomycetota</taxon>
        <taxon>Actinomycetes</taxon>
        <taxon>Actinopolysporales</taxon>
        <taxon>Actinopolysporaceae</taxon>
        <taxon>Actinopolyspora</taxon>
    </lineage>
</organism>
<dbReference type="PANTHER" id="PTHR42770">
    <property type="entry name" value="AMINO ACID TRANSPORTER-RELATED"/>
    <property type="match status" value="1"/>
</dbReference>
<feature type="transmembrane region" description="Helical" evidence="6">
    <location>
        <begin position="202"/>
        <end position="219"/>
    </location>
</feature>
<keyword evidence="4 6" id="KW-1133">Transmembrane helix</keyword>
<gene>
    <name evidence="7" type="ORF">CEP50_09850</name>
</gene>
<feature type="transmembrane region" description="Helical" evidence="6">
    <location>
        <begin position="12"/>
        <end position="33"/>
    </location>
</feature>
<evidence type="ECO:0000256" key="1">
    <source>
        <dbReference type="ARBA" id="ARBA00004651"/>
    </source>
</evidence>
<comment type="caution">
    <text evidence="7">The sequence shown here is derived from an EMBL/GenBank/DDBJ whole genome shotgun (WGS) entry which is preliminary data.</text>
</comment>
<keyword evidence="8" id="KW-1185">Reference proteome</keyword>
<dbReference type="RefSeq" id="WP_106113647.1">
    <property type="nucleotide sequence ID" value="NZ_PVSR01000013.1"/>
</dbReference>
<evidence type="ECO:0000256" key="3">
    <source>
        <dbReference type="ARBA" id="ARBA00022692"/>
    </source>
</evidence>
<dbReference type="InterPro" id="IPR050367">
    <property type="entry name" value="APC_superfamily"/>
</dbReference>
<dbReference type="AlphaFoldDB" id="A0A2T0GWK6"/>
<name>A0A2T0GWK6_ACTMO</name>
<feature type="transmembrane region" description="Helical" evidence="6">
    <location>
        <begin position="432"/>
        <end position="449"/>
    </location>
</feature>
<evidence type="ECO:0000256" key="5">
    <source>
        <dbReference type="ARBA" id="ARBA00023136"/>
    </source>
</evidence>
<dbReference type="Pfam" id="PF13520">
    <property type="entry name" value="AA_permease_2"/>
    <property type="match status" value="1"/>
</dbReference>
<dbReference type="PANTHER" id="PTHR42770:SF7">
    <property type="entry name" value="MEMBRANE PROTEIN"/>
    <property type="match status" value="1"/>
</dbReference>
<dbReference type="EMBL" id="PVSR01000013">
    <property type="protein sequence ID" value="PRW63496.1"/>
    <property type="molecule type" value="Genomic_DNA"/>
</dbReference>
<dbReference type="Gene3D" id="1.20.1740.10">
    <property type="entry name" value="Amino acid/polyamine transporter I"/>
    <property type="match status" value="1"/>
</dbReference>
<protein>
    <submittedName>
        <fullName evidence="7">Amino acid permease</fullName>
    </submittedName>
</protein>
<feature type="transmembrane region" description="Helical" evidence="6">
    <location>
        <begin position="361"/>
        <end position="384"/>
    </location>
</feature>
<comment type="subcellular location">
    <subcellularLocation>
        <location evidence="1">Cell membrane</location>
        <topology evidence="1">Multi-pass membrane protein</topology>
    </subcellularLocation>
</comment>
<keyword evidence="2" id="KW-1003">Cell membrane</keyword>
<dbReference type="GO" id="GO:0022857">
    <property type="term" value="F:transmembrane transporter activity"/>
    <property type="evidence" value="ECO:0007669"/>
    <property type="project" value="InterPro"/>
</dbReference>
<evidence type="ECO:0000313" key="8">
    <source>
        <dbReference type="Proteomes" id="UP000239352"/>
    </source>
</evidence>
<dbReference type="Proteomes" id="UP000239352">
    <property type="component" value="Unassembled WGS sequence"/>
</dbReference>
<reference evidence="7 8" key="1">
    <citation type="submission" date="2018-03" db="EMBL/GenBank/DDBJ databases">
        <title>Actinopolyspora mortivallis from Sahara, screening for active biomolecules.</title>
        <authorList>
            <person name="Selama O."/>
            <person name="Wellington E.M.H."/>
            <person name="Hacene H."/>
        </authorList>
    </citation>
    <scope>NUCLEOTIDE SEQUENCE [LARGE SCALE GENOMIC DNA]</scope>
    <source>
        <strain evidence="7 8">M5A</strain>
    </source>
</reference>
<sequence length="475" mass="49288">MDEHGKGGFSRVLGGRDVLAMAFGAMIGFGWVVQTGEFLTDAGTLGAAAAFLVGGLVVGLVGLTYAELVSAIPRAGGEHNYVMRALGARPALVTSWILVLGYVSVVAFEAVALPRSLGYLLPGLATGGLWSVAGQEVFAGWALVGVLGAVVMTGVNYLGIRPAAVLQGVAVLFLVTVGASLLLGAVLGGDPANMRPLLSSDLAGPLGVLMAVPFLFVGFDVIPQSAGEIGVPFRRIGTLLLLATGTATGWYVLVVLTVGAGLSAEPLATSELAAGDGMRALWNSEAMGTVLVLGGVAGILTSWNGFLVGASRLIHAMATSGMLPRWFARLHPRFRTPSNAILFVGGLSATAPLFGERMLTWLIDAGGFAVVVSYVMVAISFLVLRHREPGMPRPFRVAHGRTVGGLATVLSLGLAVLFLPGMPSGLVWPYEWVILGGWLLLGGVWLLRFGRVHAGLPRQDRPDGSSLSPPERRPG</sequence>
<feature type="transmembrane region" description="Helical" evidence="6">
    <location>
        <begin position="138"/>
        <end position="158"/>
    </location>
</feature>
<feature type="transmembrane region" description="Helical" evidence="6">
    <location>
        <begin position="91"/>
        <end position="113"/>
    </location>
</feature>
<dbReference type="InterPro" id="IPR002293">
    <property type="entry name" value="AA/rel_permease1"/>
</dbReference>
<keyword evidence="3 6" id="KW-0812">Transmembrane</keyword>
<dbReference type="PIRSF" id="PIRSF006060">
    <property type="entry name" value="AA_transporter"/>
    <property type="match status" value="1"/>
</dbReference>
<feature type="transmembrane region" description="Helical" evidence="6">
    <location>
        <begin position="45"/>
        <end position="70"/>
    </location>
</feature>
<keyword evidence="5 6" id="KW-0472">Membrane</keyword>
<evidence type="ECO:0000256" key="2">
    <source>
        <dbReference type="ARBA" id="ARBA00022475"/>
    </source>
</evidence>
<dbReference type="STRING" id="1050202.GCA_000384035_01477"/>
<feature type="transmembrane region" description="Helical" evidence="6">
    <location>
        <begin position="165"/>
        <end position="187"/>
    </location>
</feature>
<feature type="transmembrane region" description="Helical" evidence="6">
    <location>
        <begin position="336"/>
        <end position="355"/>
    </location>
</feature>
<dbReference type="InParanoid" id="A0A2T0GWK6"/>
<evidence type="ECO:0000256" key="4">
    <source>
        <dbReference type="ARBA" id="ARBA00022989"/>
    </source>
</evidence>